<dbReference type="PANTHER" id="PTHR30146:SF155">
    <property type="entry name" value="ALANINE RACEMASE"/>
    <property type="match status" value="1"/>
</dbReference>
<evidence type="ECO:0000313" key="7">
    <source>
        <dbReference type="Proteomes" id="UP000246073"/>
    </source>
</evidence>
<dbReference type="InterPro" id="IPR046335">
    <property type="entry name" value="LacI/GalR-like_sensor"/>
</dbReference>
<feature type="region of interest" description="Disordered" evidence="4">
    <location>
        <begin position="1"/>
        <end position="21"/>
    </location>
</feature>
<keyword evidence="3" id="KW-0804">Transcription</keyword>
<dbReference type="Pfam" id="PF13377">
    <property type="entry name" value="Peripla_BP_3"/>
    <property type="match status" value="1"/>
</dbReference>
<dbReference type="InterPro" id="IPR028082">
    <property type="entry name" value="Peripla_BP_I"/>
</dbReference>
<evidence type="ECO:0000256" key="1">
    <source>
        <dbReference type="ARBA" id="ARBA00023015"/>
    </source>
</evidence>
<reference evidence="7" key="1">
    <citation type="submission" date="2017-12" db="EMBL/GenBank/DDBJ databases">
        <authorList>
            <person name="Diaz M."/>
        </authorList>
    </citation>
    <scope>NUCLEOTIDE SEQUENCE [LARGE SCALE GENOMIC DNA]</scope>
    <source>
        <strain evidence="7">FI11154</strain>
    </source>
</reference>
<dbReference type="EMBL" id="OOFM01000001">
    <property type="protein sequence ID" value="SPL62177.1"/>
    <property type="molecule type" value="Genomic_DNA"/>
</dbReference>
<evidence type="ECO:0000256" key="3">
    <source>
        <dbReference type="ARBA" id="ARBA00023163"/>
    </source>
</evidence>
<name>A0A2P9HDJ8_9HYPH</name>
<keyword evidence="1" id="KW-0805">Transcription regulation</keyword>
<dbReference type="InterPro" id="IPR000843">
    <property type="entry name" value="HTH_LacI"/>
</dbReference>
<dbReference type="GO" id="GO:0003700">
    <property type="term" value="F:DNA-binding transcription factor activity"/>
    <property type="evidence" value="ECO:0007669"/>
    <property type="project" value="TreeGrafter"/>
</dbReference>
<dbReference type="GO" id="GO:0000976">
    <property type="term" value="F:transcription cis-regulatory region binding"/>
    <property type="evidence" value="ECO:0007669"/>
    <property type="project" value="TreeGrafter"/>
</dbReference>
<organism evidence="6 7">
    <name type="scientific">Ochrobactrum soli</name>
    <dbReference type="NCBI Taxonomy" id="2448455"/>
    <lineage>
        <taxon>Bacteria</taxon>
        <taxon>Pseudomonadati</taxon>
        <taxon>Pseudomonadota</taxon>
        <taxon>Alphaproteobacteria</taxon>
        <taxon>Hyphomicrobiales</taxon>
        <taxon>Brucellaceae</taxon>
        <taxon>Brucella/Ochrobactrum group</taxon>
        <taxon>Ochrobactrum</taxon>
    </lineage>
</organism>
<evidence type="ECO:0000256" key="4">
    <source>
        <dbReference type="SAM" id="MobiDB-lite"/>
    </source>
</evidence>
<dbReference type="CDD" id="cd20009">
    <property type="entry name" value="PBP1_RafR-like"/>
    <property type="match status" value="1"/>
</dbReference>
<proteinExistence type="predicted"/>
<dbReference type="AlphaFoldDB" id="A0A2P9HDJ8"/>
<keyword evidence="2" id="KW-0238">DNA-binding</keyword>
<dbReference type="SMART" id="SM00354">
    <property type="entry name" value="HTH_LACI"/>
    <property type="match status" value="1"/>
</dbReference>
<dbReference type="Proteomes" id="UP000246073">
    <property type="component" value="Unassembled WGS sequence"/>
</dbReference>
<dbReference type="SUPFAM" id="SSF47413">
    <property type="entry name" value="lambda repressor-like DNA-binding domains"/>
    <property type="match status" value="1"/>
</dbReference>
<evidence type="ECO:0000259" key="5">
    <source>
        <dbReference type="PROSITE" id="PS50932"/>
    </source>
</evidence>
<evidence type="ECO:0000313" key="6">
    <source>
        <dbReference type="EMBL" id="SPL62177.1"/>
    </source>
</evidence>
<gene>
    <name evidence="6" type="ORF">OHAE_4969</name>
</gene>
<dbReference type="Gene3D" id="1.10.260.40">
    <property type="entry name" value="lambda repressor-like DNA-binding domains"/>
    <property type="match status" value="1"/>
</dbReference>
<evidence type="ECO:0000256" key="2">
    <source>
        <dbReference type="ARBA" id="ARBA00023125"/>
    </source>
</evidence>
<dbReference type="Pfam" id="PF00356">
    <property type="entry name" value="LacI"/>
    <property type="match status" value="1"/>
</dbReference>
<dbReference type="CDD" id="cd01392">
    <property type="entry name" value="HTH_LacI"/>
    <property type="match status" value="1"/>
</dbReference>
<protein>
    <submittedName>
        <fullName evidence="6">Predicted transcriptional regulators</fullName>
    </submittedName>
</protein>
<dbReference type="PROSITE" id="PS50932">
    <property type="entry name" value="HTH_LACI_2"/>
    <property type="match status" value="1"/>
</dbReference>
<dbReference type="SUPFAM" id="SSF53822">
    <property type="entry name" value="Periplasmic binding protein-like I"/>
    <property type="match status" value="1"/>
</dbReference>
<dbReference type="Gene3D" id="3.40.50.2300">
    <property type="match status" value="2"/>
</dbReference>
<sequence>MNDKRGSGASKPLNPATSFHENDRPTLKTIAFMTGLGVTTVSRALKDAPEIGPETRKRVQLIARQIGYRPNRAGVRLRTGKTNVIALVLNTQDEIMGFTSQVIHGVADVLAETQYHLIVTPYFDSRAPIEPIRYIVETGSADGIIFSRTEPDDQRVHYLIEHDFPFATHGRTDAGIDHPYHDFDNQAFARRMVGELCARGRKKLVLLTPPAQLTYYRHMVNGFYEGLREFGCFGSPLEGVDLDTPLEYLRVYIADLMKSLDRPDGIICSGSAAALAVVAGIEDAGLHIGQEVDVAAKQSTQILRWFRPGLIVVEESFKLAGQQLGKAILGRINGADIKSLQTIG</sequence>
<dbReference type="RefSeq" id="WP_109366306.1">
    <property type="nucleotide sequence ID" value="NZ_OOFM01000001.1"/>
</dbReference>
<dbReference type="PANTHER" id="PTHR30146">
    <property type="entry name" value="LACI-RELATED TRANSCRIPTIONAL REPRESSOR"/>
    <property type="match status" value="1"/>
</dbReference>
<accession>A0A2P9HDJ8</accession>
<dbReference type="InterPro" id="IPR010982">
    <property type="entry name" value="Lambda_DNA-bd_dom_sf"/>
</dbReference>
<feature type="domain" description="HTH lacI-type" evidence="5">
    <location>
        <begin position="25"/>
        <end position="79"/>
    </location>
</feature>